<dbReference type="InterPro" id="IPR012340">
    <property type="entry name" value="NA-bd_OB-fold"/>
</dbReference>
<dbReference type="InterPro" id="IPR014146">
    <property type="entry name" value="LigD_ligase_dom"/>
</dbReference>
<evidence type="ECO:0000313" key="7">
    <source>
        <dbReference type="Proteomes" id="UP001057702"/>
    </source>
</evidence>
<dbReference type="PANTHER" id="PTHR45674:SF4">
    <property type="entry name" value="DNA LIGASE 1"/>
    <property type="match status" value="1"/>
</dbReference>
<sequence length="310" mass="35173">MLAVPGRRRSFGTEWVFERKLDGVRAIAFRDGDDIRLTSRTGRPLERTYPEIVQALARQPLEHFVVDGEIVAMNRGRTDFARLQRRMHITDPVAAGLSSIRVTYYLFDLLHLGGYDTTVLPLRSRKSLLRRAVEFTGPLRYNAHRNADPGARDLLDDACRRGWEGLVAKRADSRYQQRRSPDWVKLKCTAAQELVIAGFTEPSGSRLGFGALLLGYYEGGRLRYAGKAGTGYDDATLVGLRRRLDTLEQPHPAFDEPVAERTAHWVRPELVARIDFTEWTADGRLRHPRFVGLRDDKKAAEVIREYPASA</sequence>
<accession>A0ABT1PQ39</accession>
<dbReference type="EC" id="6.5.1.1" evidence="2"/>
<reference evidence="6" key="1">
    <citation type="submission" date="2022-06" db="EMBL/GenBank/DDBJ databases">
        <title>Draft genome sequence of Streptomyces sp. RB6PN25 isolated from peat swamp forest in Thailand.</title>
        <authorList>
            <person name="Duangmal K."/>
            <person name="Klaysubun C."/>
        </authorList>
    </citation>
    <scope>NUCLEOTIDE SEQUENCE</scope>
    <source>
        <strain evidence="6">RB6PN25</strain>
    </source>
</reference>
<organism evidence="6 7">
    <name type="scientific">Streptomyces humicola</name>
    <dbReference type="NCBI Taxonomy" id="2953240"/>
    <lineage>
        <taxon>Bacteria</taxon>
        <taxon>Bacillati</taxon>
        <taxon>Actinomycetota</taxon>
        <taxon>Actinomycetes</taxon>
        <taxon>Kitasatosporales</taxon>
        <taxon>Streptomycetaceae</taxon>
        <taxon>Streptomyces</taxon>
    </lineage>
</organism>
<comment type="similarity">
    <text evidence="1">Belongs to the ATP-dependent DNA ligase family.</text>
</comment>
<dbReference type="CDD" id="cd07971">
    <property type="entry name" value="OBF_DNA_ligase_LigD"/>
    <property type="match status" value="1"/>
</dbReference>
<dbReference type="PROSITE" id="PS50160">
    <property type="entry name" value="DNA_LIGASE_A3"/>
    <property type="match status" value="1"/>
</dbReference>
<keyword evidence="7" id="KW-1185">Reference proteome</keyword>
<dbReference type="SUPFAM" id="SSF50249">
    <property type="entry name" value="Nucleic acid-binding proteins"/>
    <property type="match status" value="1"/>
</dbReference>
<dbReference type="CDD" id="cd07906">
    <property type="entry name" value="Adenylation_DNA_ligase_LigD_LigC"/>
    <property type="match status" value="1"/>
</dbReference>
<gene>
    <name evidence="6" type="primary">ligD</name>
    <name evidence="6" type="ORF">NGB36_04155</name>
</gene>
<evidence type="ECO:0000256" key="3">
    <source>
        <dbReference type="ARBA" id="ARBA00022598"/>
    </source>
</evidence>
<dbReference type="Gene3D" id="2.40.50.140">
    <property type="entry name" value="Nucleic acid-binding proteins"/>
    <property type="match status" value="1"/>
</dbReference>
<dbReference type="InterPro" id="IPR016059">
    <property type="entry name" value="DNA_ligase_ATP-dep_CS"/>
</dbReference>
<dbReference type="InterPro" id="IPR012310">
    <property type="entry name" value="DNA_ligase_ATP-dep_cent"/>
</dbReference>
<dbReference type="Pfam" id="PF04679">
    <property type="entry name" value="DNA_ligase_A_C"/>
    <property type="match status" value="1"/>
</dbReference>
<evidence type="ECO:0000313" key="6">
    <source>
        <dbReference type="EMBL" id="MCQ4079803.1"/>
    </source>
</evidence>
<dbReference type="PROSITE" id="PS00333">
    <property type="entry name" value="DNA_LIGASE_A2"/>
    <property type="match status" value="1"/>
</dbReference>
<evidence type="ECO:0000256" key="4">
    <source>
        <dbReference type="ARBA" id="ARBA00034003"/>
    </source>
</evidence>
<comment type="caution">
    <text evidence="6">The sequence shown here is derived from an EMBL/GenBank/DDBJ whole genome shotgun (WGS) entry which is preliminary data.</text>
</comment>
<evidence type="ECO:0000259" key="5">
    <source>
        <dbReference type="PROSITE" id="PS50160"/>
    </source>
</evidence>
<evidence type="ECO:0000256" key="1">
    <source>
        <dbReference type="ARBA" id="ARBA00007572"/>
    </source>
</evidence>
<dbReference type="Pfam" id="PF01068">
    <property type="entry name" value="DNA_ligase_A_M"/>
    <property type="match status" value="1"/>
</dbReference>
<keyword evidence="3 6" id="KW-0436">Ligase</keyword>
<dbReference type="Gene3D" id="3.30.470.30">
    <property type="entry name" value="DNA ligase/mRNA capping enzyme"/>
    <property type="match status" value="1"/>
</dbReference>
<dbReference type="InterPro" id="IPR012309">
    <property type="entry name" value="DNA_ligase_ATP-dep_C"/>
</dbReference>
<dbReference type="EMBL" id="JANFNG010000002">
    <property type="protein sequence ID" value="MCQ4079803.1"/>
    <property type="molecule type" value="Genomic_DNA"/>
</dbReference>
<dbReference type="PROSITE" id="PS00697">
    <property type="entry name" value="DNA_LIGASE_A1"/>
    <property type="match status" value="1"/>
</dbReference>
<dbReference type="InterPro" id="IPR050191">
    <property type="entry name" value="ATP-dep_DNA_ligase"/>
</dbReference>
<dbReference type="Gene3D" id="3.30.1490.70">
    <property type="match status" value="1"/>
</dbReference>
<dbReference type="NCBIfam" id="TIGR02779">
    <property type="entry name" value="NHEJ_ligase_lig"/>
    <property type="match status" value="1"/>
</dbReference>
<feature type="domain" description="ATP-dependent DNA ligase family profile" evidence="5">
    <location>
        <begin position="95"/>
        <end position="229"/>
    </location>
</feature>
<dbReference type="Proteomes" id="UP001057702">
    <property type="component" value="Unassembled WGS sequence"/>
</dbReference>
<comment type="catalytic activity">
    <reaction evidence="4">
        <text>ATP + (deoxyribonucleotide)n-3'-hydroxyl + 5'-phospho-(deoxyribonucleotide)m = (deoxyribonucleotide)n+m + AMP + diphosphate.</text>
        <dbReference type="EC" id="6.5.1.1"/>
    </reaction>
</comment>
<dbReference type="SUPFAM" id="SSF56091">
    <property type="entry name" value="DNA ligase/mRNA capping enzyme, catalytic domain"/>
    <property type="match status" value="1"/>
</dbReference>
<proteinExistence type="inferred from homology"/>
<name>A0ABT1PQ39_9ACTN</name>
<dbReference type="GO" id="GO:0016874">
    <property type="term" value="F:ligase activity"/>
    <property type="evidence" value="ECO:0007669"/>
    <property type="project" value="UniProtKB-KW"/>
</dbReference>
<protein>
    <recommendedName>
        <fullName evidence="2">DNA ligase (ATP)</fullName>
        <ecNumber evidence="2">6.5.1.1</ecNumber>
    </recommendedName>
</protein>
<dbReference type="PANTHER" id="PTHR45674">
    <property type="entry name" value="DNA LIGASE 1/3 FAMILY MEMBER"/>
    <property type="match status" value="1"/>
</dbReference>
<evidence type="ECO:0000256" key="2">
    <source>
        <dbReference type="ARBA" id="ARBA00012727"/>
    </source>
</evidence>